<evidence type="ECO:0000256" key="1">
    <source>
        <dbReference type="SAM" id="SignalP"/>
    </source>
</evidence>
<dbReference type="InterPro" id="IPR013783">
    <property type="entry name" value="Ig-like_fold"/>
</dbReference>
<keyword evidence="3" id="KW-1185">Reference proteome</keyword>
<keyword evidence="1" id="KW-0732">Signal</keyword>
<proteinExistence type="predicted"/>
<accession>A0ABU3GS20</accession>
<sequence length="160" mass="16793">MIKQLTLGLFLAAALTACNQANTQTQTADSTAATAGAAAPIVNAADAAVMKFETETHDFGKIKKGEKVTYEFKYVNTGKSPLIIKDAYATCGCTTPEFDKEPIAPGKSSIIKVTFDSAGKSGLQDKIVTVIGNTVPAENRVHLTGEVLTDEKPAGTAKKK</sequence>
<evidence type="ECO:0008006" key="4">
    <source>
        <dbReference type="Google" id="ProtNLM"/>
    </source>
</evidence>
<gene>
    <name evidence="2" type="ORF">QE417_001645</name>
</gene>
<dbReference type="Pfam" id="PF07610">
    <property type="entry name" value="DUF1573"/>
    <property type="match status" value="1"/>
</dbReference>
<feature type="chain" id="PRO_5046000346" description="DUF1573 domain-containing protein" evidence="1">
    <location>
        <begin position="24"/>
        <end position="160"/>
    </location>
</feature>
<feature type="signal peptide" evidence="1">
    <location>
        <begin position="1"/>
        <end position="23"/>
    </location>
</feature>
<dbReference type="InterPro" id="IPR011467">
    <property type="entry name" value="DUF1573"/>
</dbReference>
<dbReference type="Proteomes" id="UP001258315">
    <property type="component" value="Unassembled WGS sequence"/>
</dbReference>
<reference evidence="3" key="1">
    <citation type="submission" date="2023-07" db="EMBL/GenBank/DDBJ databases">
        <title>Functional and genomic diversity of the sorghum phyllosphere microbiome.</title>
        <authorList>
            <person name="Shade A."/>
        </authorList>
    </citation>
    <scope>NUCLEOTIDE SEQUENCE [LARGE SCALE GENOMIC DNA]</scope>
    <source>
        <strain evidence="3">SORGH_AS_0422</strain>
    </source>
</reference>
<protein>
    <recommendedName>
        <fullName evidence="4">DUF1573 domain-containing protein</fullName>
    </recommendedName>
</protein>
<evidence type="ECO:0000313" key="2">
    <source>
        <dbReference type="EMBL" id="MDT3402573.1"/>
    </source>
</evidence>
<evidence type="ECO:0000313" key="3">
    <source>
        <dbReference type="Proteomes" id="UP001258315"/>
    </source>
</evidence>
<dbReference type="PROSITE" id="PS51257">
    <property type="entry name" value="PROKAR_LIPOPROTEIN"/>
    <property type="match status" value="1"/>
</dbReference>
<organism evidence="2 3">
    <name type="scientific">Mucilaginibacter terrae</name>
    <dbReference type="NCBI Taxonomy" id="1955052"/>
    <lineage>
        <taxon>Bacteria</taxon>
        <taxon>Pseudomonadati</taxon>
        <taxon>Bacteroidota</taxon>
        <taxon>Sphingobacteriia</taxon>
        <taxon>Sphingobacteriales</taxon>
        <taxon>Sphingobacteriaceae</taxon>
        <taxon>Mucilaginibacter</taxon>
    </lineage>
</organism>
<dbReference type="EMBL" id="JAVLVU010000001">
    <property type="protein sequence ID" value="MDT3402573.1"/>
    <property type="molecule type" value="Genomic_DNA"/>
</dbReference>
<name>A0ABU3GS20_9SPHI</name>
<dbReference type="PANTHER" id="PTHR37833">
    <property type="entry name" value="LIPOPROTEIN-RELATED"/>
    <property type="match status" value="1"/>
</dbReference>
<comment type="caution">
    <text evidence="2">The sequence shown here is derived from an EMBL/GenBank/DDBJ whole genome shotgun (WGS) entry which is preliminary data.</text>
</comment>
<dbReference type="Gene3D" id="2.60.40.10">
    <property type="entry name" value="Immunoglobulins"/>
    <property type="match status" value="1"/>
</dbReference>
<dbReference type="RefSeq" id="WP_311949170.1">
    <property type="nucleotide sequence ID" value="NZ_JAVLVU010000001.1"/>
</dbReference>
<dbReference type="PANTHER" id="PTHR37833:SF1">
    <property type="entry name" value="SIGNAL PEPTIDE PROTEIN"/>
    <property type="match status" value="1"/>
</dbReference>